<proteinExistence type="predicted"/>
<dbReference type="Proteomes" id="UP000202440">
    <property type="component" value="Chromosome"/>
</dbReference>
<dbReference type="EMBL" id="CP022530">
    <property type="protein sequence ID" value="ASP37861.1"/>
    <property type="molecule type" value="Genomic_DNA"/>
</dbReference>
<dbReference type="KEGG" id="bsan:CHH28_03860"/>
<name>A0A222FHH3_9GAMM</name>
<gene>
    <name evidence="1" type="ORF">CHH28_03860</name>
</gene>
<dbReference type="RefSeq" id="WP_094059070.1">
    <property type="nucleotide sequence ID" value="NZ_CP022530.1"/>
</dbReference>
<protein>
    <submittedName>
        <fullName evidence="1">Uncharacterized protein</fullName>
    </submittedName>
</protein>
<dbReference type="Pfam" id="PF08809">
    <property type="entry name" value="DUF1799"/>
    <property type="match status" value="1"/>
</dbReference>
<evidence type="ECO:0000313" key="1">
    <source>
        <dbReference type="EMBL" id="ASP37861.1"/>
    </source>
</evidence>
<keyword evidence="2" id="KW-1185">Reference proteome</keyword>
<organism evidence="1 2">
    <name type="scientific">Bacterioplanes sanyensis</name>
    <dbReference type="NCBI Taxonomy" id="1249553"/>
    <lineage>
        <taxon>Bacteria</taxon>
        <taxon>Pseudomonadati</taxon>
        <taxon>Pseudomonadota</taxon>
        <taxon>Gammaproteobacteria</taxon>
        <taxon>Oceanospirillales</taxon>
        <taxon>Oceanospirillaceae</taxon>
        <taxon>Bacterioplanes</taxon>
    </lineage>
</organism>
<dbReference type="InterPro" id="IPR014915">
    <property type="entry name" value="Phage_TLS_TfmB"/>
</dbReference>
<accession>A0A222FHH3</accession>
<reference evidence="1 2" key="1">
    <citation type="submission" date="2017-07" db="EMBL/GenBank/DDBJ databases">
        <title>Annotated genome sequence of Bacterioplanes sanyensis isolated from Red Sea.</title>
        <authorList>
            <person name="Rehman Z.U."/>
        </authorList>
    </citation>
    <scope>NUCLEOTIDE SEQUENCE [LARGE SCALE GENOMIC DNA]</scope>
    <source>
        <strain evidence="1 2">NV9</strain>
    </source>
</reference>
<sequence>MGASAGHESLEDDLGAFGLASNAYDHLQPPEEFQLYEENCLAFEVFCSCSTQWRFAGMSGVQTGLDYSAVESVMRMMNIEKTAETFQKVRLVEIGALNALSEKRG</sequence>
<dbReference type="AlphaFoldDB" id="A0A222FHH3"/>
<evidence type="ECO:0000313" key="2">
    <source>
        <dbReference type="Proteomes" id="UP000202440"/>
    </source>
</evidence>